<feature type="compositionally biased region" description="Polar residues" evidence="5">
    <location>
        <begin position="1000"/>
        <end position="1022"/>
    </location>
</feature>
<dbReference type="InterPro" id="IPR027417">
    <property type="entry name" value="P-loop_NTPase"/>
</dbReference>
<dbReference type="Pfam" id="PF00270">
    <property type="entry name" value="DEAD"/>
    <property type="match status" value="1"/>
</dbReference>
<reference evidence="8" key="1">
    <citation type="submission" date="2022-07" db="EMBL/GenBank/DDBJ databases">
        <authorList>
            <person name="Xamxidin M."/>
        </authorList>
    </citation>
    <scope>NUCLEOTIDE SEQUENCE</scope>
    <source>
        <strain evidence="8">YS8-69</strain>
    </source>
</reference>
<dbReference type="GO" id="GO:0016787">
    <property type="term" value="F:hydrolase activity"/>
    <property type="evidence" value="ECO:0007669"/>
    <property type="project" value="UniProtKB-KW"/>
</dbReference>
<keyword evidence="4" id="KW-0067">ATP-binding</keyword>
<dbReference type="SMART" id="SM00490">
    <property type="entry name" value="HELICc"/>
    <property type="match status" value="1"/>
</dbReference>
<dbReference type="InterPro" id="IPR011709">
    <property type="entry name" value="DEAD-box_helicase_OB_fold"/>
</dbReference>
<dbReference type="Pfam" id="PF04408">
    <property type="entry name" value="WHD_HA2"/>
    <property type="match status" value="1"/>
</dbReference>
<feature type="domain" description="Helicase C-terminal" evidence="7">
    <location>
        <begin position="240"/>
        <end position="406"/>
    </location>
</feature>
<evidence type="ECO:0000256" key="1">
    <source>
        <dbReference type="ARBA" id="ARBA00022741"/>
    </source>
</evidence>
<keyword evidence="2 8" id="KW-0378">Hydrolase</keyword>
<dbReference type="Pfam" id="PF00271">
    <property type="entry name" value="Helicase_C"/>
    <property type="match status" value="1"/>
</dbReference>
<dbReference type="Proteomes" id="UP001165267">
    <property type="component" value="Unassembled WGS sequence"/>
</dbReference>
<evidence type="ECO:0000259" key="7">
    <source>
        <dbReference type="PROSITE" id="PS51194"/>
    </source>
</evidence>
<dbReference type="PROSITE" id="PS51194">
    <property type="entry name" value="HELICASE_CTER"/>
    <property type="match status" value="1"/>
</dbReference>
<keyword evidence="3 8" id="KW-0347">Helicase</keyword>
<dbReference type="GO" id="GO:0003724">
    <property type="term" value="F:RNA helicase activity"/>
    <property type="evidence" value="ECO:0007669"/>
    <property type="project" value="UniProtKB-EC"/>
</dbReference>
<dbReference type="SMART" id="SM00382">
    <property type="entry name" value="AAA"/>
    <property type="match status" value="1"/>
</dbReference>
<gene>
    <name evidence="8" type="primary">hrpA</name>
    <name evidence="8" type="ORF">NSP04_10340</name>
</gene>
<dbReference type="SMART" id="SM00847">
    <property type="entry name" value="HA2"/>
    <property type="match status" value="1"/>
</dbReference>
<evidence type="ECO:0000313" key="9">
    <source>
        <dbReference type="Proteomes" id="UP001165267"/>
    </source>
</evidence>
<feature type="region of interest" description="Disordered" evidence="5">
    <location>
        <begin position="991"/>
        <end position="1022"/>
    </location>
</feature>
<feature type="domain" description="Helicase ATP-binding" evidence="6">
    <location>
        <begin position="30"/>
        <end position="194"/>
    </location>
</feature>
<dbReference type="InterPro" id="IPR011545">
    <property type="entry name" value="DEAD/DEAH_box_helicase_dom"/>
</dbReference>
<dbReference type="Gene3D" id="1.20.120.1080">
    <property type="match status" value="1"/>
</dbReference>
<evidence type="ECO:0000256" key="3">
    <source>
        <dbReference type="ARBA" id="ARBA00022806"/>
    </source>
</evidence>
<dbReference type="InterPro" id="IPR003593">
    <property type="entry name" value="AAA+_ATPase"/>
</dbReference>
<evidence type="ECO:0000256" key="2">
    <source>
        <dbReference type="ARBA" id="ARBA00022801"/>
    </source>
</evidence>
<comment type="caution">
    <text evidence="8">The sequence shown here is derived from an EMBL/GenBank/DDBJ whole genome shotgun (WGS) entry which is preliminary data.</text>
</comment>
<dbReference type="EC" id="3.6.4.13" evidence="8"/>
<dbReference type="PROSITE" id="PS51192">
    <property type="entry name" value="HELICASE_ATP_BIND_1"/>
    <property type="match status" value="1"/>
</dbReference>
<dbReference type="CDD" id="cd18791">
    <property type="entry name" value="SF2_C_RHA"/>
    <property type="match status" value="1"/>
</dbReference>
<evidence type="ECO:0000256" key="5">
    <source>
        <dbReference type="SAM" id="MobiDB-lite"/>
    </source>
</evidence>
<evidence type="ECO:0000259" key="6">
    <source>
        <dbReference type="PROSITE" id="PS51192"/>
    </source>
</evidence>
<dbReference type="RefSeq" id="WP_257512248.1">
    <property type="nucleotide sequence ID" value="NZ_JANKHG010000017.1"/>
</dbReference>
<dbReference type="InterPro" id="IPR001650">
    <property type="entry name" value="Helicase_C-like"/>
</dbReference>
<dbReference type="InterPro" id="IPR024590">
    <property type="entry name" value="HrpA_C"/>
</dbReference>
<dbReference type="PANTHER" id="PTHR18934">
    <property type="entry name" value="ATP-DEPENDENT RNA HELICASE"/>
    <property type="match status" value="1"/>
</dbReference>
<dbReference type="PANTHER" id="PTHR18934:SF99">
    <property type="entry name" value="ATP-DEPENDENT RNA HELICASE DHX37-RELATED"/>
    <property type="match status" value="1"/>
</dbReference>
<dbReference type="Pfam" id="PF07717">
    <property type="entry name" value="OB_NTP_bind"/>
    <property type="match status" value="1"/>
</dbReference>
<organism evidence="8 9">
    <name type="scientific">Limnobacter parvus</name>
    <dbReference type="NCBI Taxonomy" id="2939690"/>
    <lineage>
        <taxon>Bacteria</taxon>
        <taxon>Pseudomonadati</taxon>
        <taxon>Pseudomonadota</taxon>
        <taxon>Betaproteobacteria</taxon>
        <taxon>Burkholderiales</taxon>
        <taxon>Burkholderiaceae</taxon>
        <taxon>Limnobacter</taxon>
    </lineage>
</organism>
<dbReference type="InterPro" id="IPR014001">
    <property type="entry name" value="Helicase_ATP-bd"/>
</dbReference>
<evidence type="ECO:0000256" key="4">
    <source>
        <dbReference type="ARBA" id="ARBA00022840"/>
    </source>
</evidence>
<dbReference type="Gene3D" id="3.40.50.300">
    <property type="entry name" value="P-loop containing nucleotide triphosphate hydrolases"/>
    <property type="match status" value="2"/>
</dbReference>
<accession>A0ABT1XJJ3</accession>
<dbReference type="SUPFAM" id="SSF52540">
    <property type="entry name" value="P-loop containing nucleoside triphosphate hydrolases"/>
    <property type="match status" value="1"/>
</dbReference>
<dbReference type="SMART" id="SM00487">
    <property type="entry name" value="DEXDc"/>
    <property type="match status" value="1"/>
</dbReference>
<sequence length="1311" mass="148682">MLSKEQTIQSPPEIRYPEELPVSQRREEIKRLIDANQVVIVCGETGSGKTTQLPKMCLELGRGLKGQSIVHTQPRRLAATATAKRIAQELNSEVGQWVGFKIRFQDQSNANTAVKLVTDGILLAESQTDPLFKKYDTIIIDEAHERSLNIDFLLGYLKEVLSKRPDLKLIVTSATIDAERFSKHFEDAAGKPAPVIEVSGRLYPVEVRYKDPNDFDTNRRKNAPVNPSDEVDEDAFQAATLDAVEELCREGQGDILMFLPGEREIRDMANFLGKNMRLALEVLPLFARLTAQEQERIFKPSGRRRIVLSTNVAETSLTVPGIRYVIDSGQARVKRYSYRNKVEMLQVERISKASANQRAGRCGRVANGVCIRLYAESDFAGRADYSDPEILRSSLASVILRMKSLHLTEVEDFPFLQRPMGRAIADGYQLLSELNALDEAGQLTKIGRALAKLPLDPRIARMLFEASQRACLNELLVLAAALSIQDPRDRPIDAQEAADNAQQQFDDTESDFMSFLKLWKYYVNLKEQSLTNREMKNALQRKFLSANRLREWGEVHQQLTAMVKDQKWTLNTKAAEYDQIHMAFMAGLLGNIGLKHETDPIYLGARSIKFSVHPGSNLFKKGFKWIMGAELVETTRLYARSVARIQPDWIEKVGAHLLKRNHTNPHWEKGSGQAVALETGTIYGLPVYSQRRVSLARFNQADARRLMIHEGLVPGQVKTNVPFYVHNRKLIEDLEKLEHKARRQDILVDEALIAQFYDDKLPAGAYNQQTLENWAKQASKEDLAALYLNKEDLLSKKAGDITTEFYPKKLEMGGLAFDLSYHFEPGSPRDGVTLTIPLMLLNQVNVGRTEWLVPGMLKEKALLLLKSLPQKIRRHCVPVPQFAEKFAQAHYDPKLYEKPLLERLRDFVASETPARPLLSDFRIETLPPHHFMNFKLVDEHGRQLDMQRSLSALKAEWGRKAQESFKSSAVVEQVRAQVQVQVGVGEGAAPQANAKPGHHNVTQNKLTQNSQAAKTSEASEANKFNDQPITDWSFGTLPDMLEIKRGGQTFFGYPALKDMGEHCIVEVYDEEEIARKVHLDGVLRLFNIALKEPLKYLTKNLLDFQKVAMLYMPLGSAEDLQLQWIKLTLMRSALAAGLPSTQAEFASKVQEARARMNLIAQEIGKILLIILNEHSALSKKLQASAKAFPDCVADIQNQLNWLLPKGFLLKKPWEQLAHYPRYLKAAQIRLERARNSIDRDKQLMKEVMDLQLHWVRASSQLKGQEDESLSQFAWQLQELRVSLFAQELRTPMPVSAKRLQKAWETMARRNQ</sequence>
<dbReference type="InterPro" id="IPR007502">
    <property type="entry name" value="Helicase-assoc_dom"/>
</dbReference>
<dbReference type="InterPro" id="IPR048333">
    <property type="entry name" value="HA2_WH"/>
</dbReference>
<dbReference type="InterPro" id="IPR010222">
    <property type="entry name" value="RNA_helicase_HrpA"/>
</dbReference>
<dbReference type="Pfam" id="PF11898">
    <property type="entry name" value="DUF3418"/>
    <property type="match status" value="1"/>
</dbReference>
<name>A0ABT1XJJ3_9BURK</name>
<evidence type="ECO:0000313" key="8">
    <source>
        <dbReference type="EMBL" id="MCR2747046.1"/>
    </source>
</evidence>
<dbReference type="EMBL" id="JANKHG010000017">
    <property type="protein sequence ID" value="MCR2747046.1"/>
    <property type="molecule type" value="Genomic_DNA"/>
</dbReference>
<proteinExistence type="predicted"/>
<dbReference type="Pfam" id="PF21010">
    <property type="entry name" value="HA2_C"/>
    <property type="match status" value="1"/>
</dbReference>
<keyword evidence="1" id="KW-0547">Nucleotide-binding</keyword>
<protein>
    <submittedName>
        <fullName evidence="8">ATP-dependent RNA helicase HrpA</fullName>
        <ecNumber evidence="8">3.6.4.13</ecNumber>
    </submittedName>
</protein>
<keyword evidence="9" id="KW-1185">Reference proteome</keyword>
<dbReference type="NCBIfam" id="TIGR01967">
    <property type="entry name" value="DEAH_box_HrpA"/>
    <property type="match status" value="1"/>
</dbReference>